<gene>
    <name evidence="3" type="ORF">PQ455_15895</name>
</gene>
<evidence type="ECO:0000313" key="3">
    <source>
        <dbReference type="EMBL" id="WCT73096.1"/>
    </source>
</evidence>
<dbReference type="Proteomes" id="UP001220395">
    <property type="component" value="Chromosome"/>
</dbReference>
<protein>
    <recommendedName>
        <fullName evidence="5">Glycoside hydrolase</fullName>
    </recommendedName>
</protein>
<dbReference type="InterPro" id="IPR051913">
    <property type="entry name" value="GH2_Domain-Containing"/>
</dbReference>
<keyword evidence="4" id="KW-1185">Reference proteome</keyword>
<dbReference type="PROSITE" id="PS51318">
    <property type="entry name" value="TAT"/>
    <property type="match status" value="1"/>
</dbReference>
<accession>A0ABY7TIP5</accession>
<keyword evidence="2" id="KW-0326">Glycosidase</keyword>
<evidence type="ECO:0008006" key="5">
    <source>
        <dbReference type="Google" id="ProtNLM"/>
    </source>
</evidence>
<dbReference type="InterPro" id="IPR008979">
    <property type="entry name" value="Galactose-bd-like_sf"/>
</dbReference>
<evidence type="ECO:0000313" key="4">
    <source>
        <dbReference type="Proteomes" id="UP001220395"/>
    </source>
</evidence>
<dbReference type="RefSeq" id="WP_273687070.1">
    <property type="nucleotide sequence ID" value="NZ_CP117411.1"/>
</dbReference>
<dbReference type="SUPFAM" id="SSF51445">
    <property type="entry name" value="(Trans)glycosidases"/>
    <property type="match status" value="1"/>
</dbReference>
<dbReference type="EMBL" id="CP117411">
    <property type="protein sequence ID" value="WCT73096.1"/>
    <property type="molecule type" value="Genomic_DNA"/>
</dbReference>
<organism evidence="3 4">
    <name type="scientific">Sphingomonas naphthae</name>
    <dbReference type="NCBI Taxonomy" id="1813468"/>
    <lineage>
        <taxon>Bacteria</taxon>
        <taxon>Pseudomonadati</taxon>
        <taxon>Pseudomonadota</taxon>
        <taxon>Alphaproteobacteria</taxon>
        <taxon>Sphingomonadales</taxon>
        <taxon>Sphingomonadaceae</taxon>
        <taxon>Sphingomonas</taxon>
    </lineage>
</organism>
<dbReference type="PANTHER" id="PTHR42732">
    <property type="entry name" value="BETA-GALACTOSIDASE"/>
    <property type="match status" value="1"/>
</dbReference>
<dbReference type="Gene3D" id="2.60.40.10">
    <property type="entry name" value="Immunoglobulins"/>
    <property type="match status" value="1"/>
</dbReference>
<dbReference type="PANTHER" id="PTHR42732:SF2">
    <property type="entry name" value="BETA-MANNOSIDASE"/>
    <property type="match status" value="1"/>
</dbReference>
<reference evidence="3 4" key="1">
    <citation type="submission" date="2023-02" db="EMBL/GenBank/DDBJ databases">
        <title>Genome sequence of Sphingomonas naphthae.</title>
        <authorList>
            <person name="Kim S."/>
            <person name="Heo J."/>
            <person name="Kwon S.-W."/>
        </authorList>
    </citation>
    <scope>NUCLEOTIDE SEQUENCE [LARGE SCALE GENOMIC DNA]</scope>
    <source>
        <strain evidence="3 4">KACC 18716</strain>
    </source>
</reference>
<dbReference type="Gene3D" id="2.60.120.260">
    <property type="entry name" value="Galactose-binding domain-like"/>
    <property type="match status" value="1"/>
</dbReference>
<evidence type="ECO:0000256" key="1">
    <source>
        <dbReference type="ARBA" id="ARBA00022801"/>
    </source>
</evidence>
<dbReference type="Gene3D" id="3.20.20.80">
    <property type="entry name" value="Glycosidases"/>
    <property type="match status" value="1"/>
</dbReference>
<dbReference type="InterPro" id="IPR006311">
    <property type="entry name" value="TAT_signal"/>
</dbReference>
<name>A0ABY7TIP5_9SPHN</name>
<proteinExistence type="predicted"/>
<dbReference type="InterPro" id="IPR036156">
    <property type="entry name" value="Beta-gal/glucu_dom_sf"/>
</dbReference>
<keyword evidence="1" id="KW-0378">Hydrolase</keyword>
<dbReference type="SUPFAM" id="SSF49303">
    <property type="entry name" value="beta-Galactosidase/glucuronidase domain"/>
    <property type="match status" value="1"/>
</dbReference>
<evidence type="ECO:0000256" key="2">
    <source>
        <dbReference type="ARBA" id="ARBA00023295"/>
    </source>
</evidence>
<sequence length="1047" mass="115752">MQIDRRAMLKGSGAGLIAANVGVAAAAAPDAGQAAVIAVPDDGWRLWIDRAAKYQDDAIFLPSQVDLARLPVNPPSVGWDALAGQSSLTVTLPATVEQFTWGAFGKRPYTTEEYRFADEDAVPQFGAYHGVSWWHRPLDIPAAARGKRVILTLRGARLRAEVYLNRRLVGYSIMAELPFECDLTEAMRPGGANELAIRITNPGGRFDWRDSAPLTWGKVKLFSSHGFGGMDRGLTLSLHPIDARIRDAWVLNTAEPRTVTAHVELDHKGRAGKPVARLLDAAGRAQPATIELTGTTNEGGITRATFRIISADATLWDLDSPTLYRLEVEWAGDRRTVDFGFRWFTAEGIGSNAMLRLNGRRIKLYSSISWGYWAYNGMWPTPELARREVEVAKELGLNCLHFHRKVAVREVMDLQDRLGLLRVAEPGGGLFAIGKPEPGKPLSPADLFLRDYMVEKCVAMVRAFRSHPSLAHYTLQNEINVDLANPDVQSILLAMHKEDPSRAVVLNDGYVIRGDAQAMYLPYDDHYYRSDKQEWGGWWVGHQGAGDQWYDRFYKAKDDYIHRKTGKGFIIAFGEMEGCAVPDHHGRVLKDIARGPAGRAYDREDHEEILRGTDAFLRKWGFDKAFPDSDALFRSLGRKQFDAWANYMENIRIGDDVDVACISGWETTAIDNHAGIVDNFREPKGDAALIRGSLLPVRAIAKQRRLAYALGESAALDVYLFNDSGRPFGGAVTVSVIDPAGAAREVRRFAAPAQSAEQFAYLLGEAVETPPLAAPGLHRIRVDLEGRADARFERDIWVTLEGRADARFERDIWVTAPARPLPRPIRIGAARIALSFQKQLAAIAGVTVEEFAPGRRYDLIVSSGLKADEIARRQVGEQTGLELRPRRGQGTILAVGEIPPSILDAAQAGTPCLLMVPEDGLARGAAQQLAARKLLAFDGEVGTTRAPWMGNWNYLRAHPLFEGIPVDMAAGVLHQIESHPSNGLVIDGDGIEVMAGYSRDHDRRNGASAFTIVKGRARILFHRLPDMAPPLQQRFLLNALHWLTDRR</sequence>
<dbReference type="InterPro" id="IPR013783">
    <property type="entry name" value="Ig-like_fold"/>
</dbReference>
<dbReference type="InterPro" id="IPR017853">
    <property type="entry name" value="GH"/>
</dbReference>
<dbReference type="SUPFAM" id="SSF49785">
    <property type="entry name" value="Galactose-binding domain-like"/>
    <property type="match status" value="1"/>
</dbReference>